<organism evidence="1 2">
    <name type="scientific">Tieghemostelium lacteum</name>
    <name type="common">Slime mold</name>
    <name type="synonym">Dictyostelium lacteum</name>
    <dbReference type="NCBI Taxonomy" id="361077"/>
    <lineage>
        <taxon>Eukaryota</taxon>
        <taxon>Amoebozoa</taxon>
        <taxon>Evosea</taxon>
        <taxon>Eumycetozoa</taxon>
        <taxon>Dictyostelia</taxon>
        <taxon>Dictyosteliales</taxon>
        <taxon>Raperosteliaceae</taxon>
        <taxon>Tieghemostelium</taxon>
    </lineage>
</organism>
<dbReference type="InterPro" id="IPR023214">
    <property type="entry name" value="HAD_sf"/>
</dbReference>
<dbReference type="Proteomes" id="UP000076078">
    <property type="component" value="Unassembled WGS sequence"/>
</dbReference>
<dbReference type="Gene3D" id="3.40.50.1000">
    <property type="entry name" value="HAD superfamily/HAD-like"/>
    <property type="match status" value="1"/>
</dbReference>
<dbReference type="AlphaFoldDB" id="A0A152A9Q0"/>
<name>A0A152A9Q0_TIELA</name>
<dbReference type="FunCoup" id="A0A152A9Q0">
    <property type="interactions" value="1"/>
</dbReference>
<dbReference type="PRINTS" id="PR00413">
    <property type="entry name" value="HADHALOGNASE"/>
</dbReference>
<dbReference type="PANTHER" id="PTHR43885">
    <property type="entry name" value="HALOACID DEHALOGENASE-LIKE HYDROLASE"/>
    <property type="match status" value="1"/>
</dbReference>
<sequence length="220" mass="25336">MISNQFQFQNLKRIKGIIFDLDGTLTVPCMNFQILRERLGISQGIDVLREIKKWDTVENKRAHKIIYEFELEARNIMQIQSGTINLLEFMEQNKLLKAIHSRNSLENIKYFVDHVKPYKFDHLVGRDESVEPKPHPSGSHEISKNLNLQPDQFLFVGDSIDDVTTSKSFGSISCLLLNETNRKHATSADFSVESFTELQNLLREHLVCNNTSSINVNSKQ</sequence>
<reference evidence="1 2" key="1">
    <citation type="submission" date="2015-12" db="EMBL/GenBank/DDBJ databases">
        <title>Dictyostelia acquired genes for synthesis and detection of signals that induce cell-type specialization by lateral gene transfer from prokaryotes.</title>
        <authorList>
            <person name="Gloeckner G."/>
            <person name="Schaap P."/>
        </authorList>
    </citation>
    <scope>NUCLEOTIDE SEQUENCE [LARGE SCALE GENOMIC DNA]</scope>
    <source>
        <strain evidence="1 2">TK</strain>
    </source>
</reference>
<evidence type="ECO:0000313" key="1">
    <source>
        <dbReference type="EMBL" id="KYR02952.1"/>
    </source>
</evidence>
<dbReference type="OrthoDB" id="426235at2759"/>
<dbReference type="SUPFAM" id="SSF56784">
    <property type="entry name" value="HAD-like"/>
    <property type="match status" value="1"/>
</dbReference>
<dbReference type="InterPro" id="IPR036412">
    <property type="entry name" value="HAD-like_sf"/>
</dbReference>
<comment type="caution">
    <text evidence="1">The sequence shown here is derived from an EMBL/GenBank/DDBJ whole genome shotgun (WGS) entry which is preliminary data.</text>
</comment>
<dbReference type="InParanoid" id="A0A152A9Q0"/>
<proteinExistence type="predicted"/>
<dbReference type="InterPro" id="IPR006439">
    <property type="entry name" value="HAD-SF_hydro_IA"/>
</dbReference>
<accession>A0A152A9Q0</accession>
<dbReference type="Pfam" id="PF00702">
    <property type="entry name" value="Hydrolase"/>
    <property type="match status" value="1"/>
</dbReference>
<dbReference type="NCBIfam" id="TIGR01509">
    <property type="entry name" value="HAD-SF-IA-v3"/>
    <property type="match status" value="1"/>
</dbReference>
<dbReference type="NCBIfam" id="TIGR01549">
    <property type="entry name" value="HAD-SF-IA-v1"/>
    <property type="match status" value="1"/>
</dbReference>
<dbReference type="STRING" id="361077.A0A152A9Q0"/>
<dbReference type="Gene3D" id="1.10.260.80">
    <property type="match status" value="1"/>
</dbReference>
<dbReference type="OMA" id="QTYMFKE"/>
<protein>
    <submittedName>
        <fullName evidence="1">Uncharacterized protein</fullName>
    </submittedName>
</protein>
<evidence type="ECO:0000313" key="2">
    <source>
        <dbReference type="Proteomes" id="UP000076078"/>
    </source>
</evidence>
<keyword evidence="2" id="KW-1185">Reference proteome</keyword>
<dbReference type="SFLD" id="SFLDS00003">
    <property type="entry name" value="Haloacid_Dehalogenase"/>
    <property type="match status" value="1"/>
</dbReference>
<gene>
    <name evidence="1" type="ORF">DLAC_00435</name>
</gene>
<dbReference type="SFLD" id="SFLDG01129">
    <property type="entry name" value="C1.5:_HAD__Beta-PGM__Phosphata"/>
    <property type="match status" value="1"/>
</dbReference>
<dbReference type="PANTHER" id="PTHR43885:SF1">
    <property type="entry name" value="SUPERFAMILY HYDROLASE, PUTATIVE (AFU_ORTHOLOGUE AFUA_4G13290)-RELATED"/>
    <property type="match status" value="1"/>
</dbReference>
<dbReference type="EMBL" id="LODT01000001">
    <property type="protein sequence ID" value="KYR02952.1"/>
    <property type="molecule type" value="Genomic_DNA"/>
</dbReference>